<dbReference type="Pfam" id="PF13115">
    <property type="entry name" value="YtkA"/>
    <property type="match status" value="1"/>
</dbReference>
<accession>A0A7S8HH12</accession>
<dbReference type="PROSITE" id="PS51257">
    <property type="entry name" value="PROKAR_LIPOPROTEIN"/>
    <property type="match status" value="1"/>
</dbReference>
<evidence type="ECO:0000259" key="1">
    <source>
        <dbReference type="Pfam" id="PF13115"/>
    </source>
</evidence>
<sequence>MYKKLLLTCAAMITLTACQKDTTREVQQMVDVELEVPSDLAVKEESRLQATISQGGSPVDDADVVDFEIWVANNREESVWLSAEQVEKGKYEVTYEFTEDGVYFIQTHVTARDLHVMPVEEVEVGEVTEEMRAAVQEDQGKADMSDTGHSHH</sequence>
<dbReference type="KEGG" id="mcui:G8O30_14980"/>
<name>A0A7S8HH12_9BACI</name>
<organism evidence="2 3">
    <name type="scientific">Mangrovibacillus cuniculi</name>
    <dbReference type="NCBI Taxonomy" id="2593652"/>
    <lineage>
        <taxon>Bacteria</taxon>
        <taxon>Bacillati</taxon>
        <taxon>Bacillota</taxon>
        <taxon>Bacilli</taxon>
        <taxon>Bacillales</taxon>
        <taxon>Bacillaceae</taxon>
        <taxon>Mangrovibacillus</taxon>
    </lineage>
</organism>
<feature type="domain" description="YtkA-like" evidence="1">
    <location>
        <begin position="26"/>
        <end position="108"/>
    </location>
</feature>
<gene>
    <name evidence="2" type="ORF">G8O30_14980</name>
</gene>
<protein>
    <submittedName>
        <fullName evidence="2">FixH family protein</fullName>
    </submittedName>
</protein>
<dbReference type="Proteomes" id="UP000593626">
    <property type="component" value="Chromosome"/>
</dbReference>
<dbReference type="RefSeq" id="WP_239672823.1">
    <property type="nucleotide sequence ID" value="NZ_CP049742.1"/>
</dbReference>
<dbReference type="AlphaFoldDB" id="A0A7S8HH12"/>
<proteinExistence type="predicted"/>
<reference evidence="2 3" key="1">
    <citation type="submission" date="2019-07" db="EMBL/GenBank/DDBJ databases">
        <title>Genome sequence of 2 isolates from Red Sea Mangroves.</title>
        <authorList>
            <person name="Sefrji F."/>
            <person name="Michoud G."/>
            <person name="Merlino G."/>
            <person name="Daffonchio D."/>
        </authorList>
    </citation>
    <scope>NUCLEOTIDE SEQUENCE [LARGE SCALE GENOMIC DNA]</scope>
    <source>
        <strain evidence="2 3">R1DC41</strain>
    </source>
</reference>
<dbReference type="EMBL" id="CP049742">
    <property type="protein sequence ID" value="QPC48141.1"/>
    <property type="molecule type" value="Genomic_DNA"/>
</dbReference>
<evidence type="ECO:0000313" key="3">
    <source>
        <dbReference type="Proteomes" id="UP000593626"/>
    </source>
</evidence>
<dbReference type="InterPro" id="IPR032693">
    <property type="entry name" value="YtkA-like_dom"/>
</dbReference>
<evidence type="ECO:0000313" key="2">
    <source>
        <dbReference type="EMBL" id="QPC48141.1"/>
    </source>
</evidence>
<keyword evidence="3" id="KW-1185">Reference proteome</keyword>